<organism evidence="3 4">
    <name type="scientific">Cytospora paraplurivora</name>
    <dbReference type="NCBI Taxonomy" id="2898453"/>
    <lineage>
        <taxon>Eukaryota</taxon>
        <taxon>Fungi</taxon>
        <taxon>Dikarya</taxon>
        <taxon>Ascomycota</taxon>
        <taxon>Pezizomycotina</taxon>
        <taxon>Sordariomycetes</taxon>
        <taxon>Sordariomycetidae</taxon>
        <taxon>Diaporthales</taxon>
        <taxon>Cytosporaceae</taxon>
        <taxon>Cytospora</taxon>
    </lineage>
</organism>
<dbReference type="Gene3D" id="3.60.15.10">
    <property type="entry name" value="Ribonuclease Z/Hydroxyacylglutathione hydrolase-like"/>
    <property type="match status" value="1"/>
</dbReference>
<dbReference type="AlphaFoldDB" id="A0AAN9U5T7"/>
<feature type="region of interest" description="Disordered" evidence="1">
    <location>
        <begin position="1"/>
        <end position="51"/>
    </location>
</feature>
<protein>
    <recommendedName>
        <fullName evidence="2">Metallo-beta-lactamase domain-containing protein</fullName>
    </recommendedName>
</protein>
<dbReference type="InterPro" id="IPR036866">
    <property type="entry name" value="RibonucZ/Hydroxyglut_hydro"/>
</dbReference>
<dbReference type="PANTHER" id="PTHR43546">
    <property type="entry name" value="UPF0173 METAL-DEPENDENT HYDROLASE MJ1163-RELATED"/>
    <property type="match status" value="1"/>
</dbReference>
<evidence type="ECO:0000313" key="4">
    <source>
        <dbReference type="Proteomes" id="UP001320245"/>
    </source>
</evidence>
<comment type="caution">
    <text evidence="3">The sequence shown here is derived from an EMBL/GenBank/DDBJ whole genome shotgun (WGS) entry which is preliminary data.</text>
</comment>
<dbReference type="SUPFAM" id="SSF56281">
    <property type="entry name" value="Metallo-hydrolase/oxidoreductase"/>
    <property type="match status" value="1"/>
</dbReference>
<sequence>MESKSTRHVRIDTSRRSPLLVDRAPGIGEDKTKQIPVKETKTHPRGSTGDEDGSIYFIGTASTVIEWQGARILTDPNFLHAGDHVHLGPGVTAERKTNPAVDLEDMPDLDYILLSHYHEDHFDKHVEQSLNRRIPIITTPHAKKCLTSDAAVGGPFQAIESLDAFESITLEVDSPQQARTARPDGKKPIIKVTGTPGKHIPPGPLAVANDLLQAVPPTNGWLLELGYGSEAEGSGPTDFDTGYRIYISGDTLFIEDLLKEIPERLRGEKIDLMLAHLGGTTIPGPKAPLVMVTMDAKQGVKLMQLMDPDVTVPIHYDDYSVFLSSLGEFKKEVGEAGLQDSVVYLDRGDQYRFLVRDDGKSG</sequence>
<accession>A0AAN9U5T7</accession>
<gene>
    <name evidence="3" type="ORF">SLS53_006150</name>
</gene>
<dbReference type="Proteomes" id="UP001320245">
    <property type="component" value="Unassembled WGS sequence"/>
</dbReference>
<name>A0AAN9U5T7_9PEZI</name>
<dbReference type="InterPro" id="IPR050114">
    <property type="entry name" value="UPF0173_UPF0282_UlaG_hydrolase"/>
</dbReference>
<dbReference type="InterPro" id="IPR001279">
    <property type="entry name" value="Metallo-B-lactamas"/>
</dbReference>
<feature type="domain" description="Metallo-beta-lactamase" evidence="2">
    <location>
        <begin position="71"/>
        <end position="316"/>
    </location>
</feature>
<evidence type="ECO:0000313" key="3">
    <source>
        <dbReference type="EMBL" id="KAK7738340.1"/>
    </source>
</evidence>
<reference evidence="3 4" key="1">
    <citation type="journal article" date="2023" name="PLoS ONE">
        <title>Cytospora paraplurivora sp. nov. isolated from orchards with fruit tree decline syndrome in Ontario, Canada.</title>
        <authorList>
            <person name="Ilyukhin E."/>
            <person name="Nguyen H.D.T."/>
            <person name="Castle A.J."/>
            <person name="Ellouze W."/>
        </authorList>
    </citation>
    <scope>NUCLEOTIDE SEQUENCE [LARGE SCALE GENOMIC DNA]</scope>
    <source>
        <strain evidence="3 4">FDS-564</strain>
    </source>
</reference>
<dbReference type="PANTHER" id="PTHR43546:SF7">
    <property type="entry name" value="METALLO-BETA-LACTAMASE DOMAIN-CONTAINING PROTEIN"/>
    <property type="match status" value="1"/>
</dbReference>
<evidence type="ECO:0000256" key="1">
    <source>
        <dbReference type="SAM" id="MobiDB-lite"/>
    </source>
</evidence>
<dbReference type="Pfam" id="PF12706">
    <property type="entry name" value="Lactamase_B_2"/>
    <property type="match status" value="1"/>
</dbReference>
<evidence type="ECO:0000259" key="2">
    <source>
        <dbReference type="Pfam" id="PF12706"/>
    </source>
</evidence>
<feature type="compositionally biased region" description="Basic and acidic residues" evidence="1">
    <location>
        <begin position="1"/>
        <end position="15"/>
    </location>
</feature>
<keyword evidence="4" id="KW-1185">Reference proteome</keyword>
<feature type="compositionally biased region" description="Basic and acidic residues" evidence="1">
    <location>
        <begin position="28"/>
        <end position="42"/>
    </location>
</feature>
<proteinExistence type="predicted"/>
<dbReference type="EMBL" id="JAJSPL020000026">
    <property type="protein sequence ID" value="KAK7738340.1"/>
    <property type="molecule type" value="Genomic_DNA"/>
</dbReference>